<evidence type="ECO:0000256" key="1">
    <source>
        <dbReference type="SAM" id="MobiDB-lite"/>
    </source>
</evidence>
<feature type="compositionally biased region" description="Polar residues" evidence="1">
    <location>
        <begin position="335"/>
        <end position="363"/>
    </location>
</feature>
<dbReference type="GeneID" id="102805147"/>
<sequence length="530" mass="58918">MVLESRHRTSYGINARANNGSIDKQTENIARKSCHGVKLPKLPSPTFSETTDGVNNVNATLIPADEVRLKRQRIKHLMTKKEERKGIISVISDGKTLCDIMEDESHFAQTEDDVFMINVKSPKSMIDEEGAVSNSGCDNGGRNVYSADSKVRRRVRFSLPGMGGKCLFPARVEEELQRVRRFSTPSMVGNLSRDESSDDTTCGEIRRTRKSSLPPINYTVETFYESQVKSVDKLVNSLVSRDTPGTPREDSATKNSSLGSAHFLAAMKCSSDSDDVEDDSDDSEDNIPMEEDRVTTESPLQSINENTAILTPSPLMSISSPRVPTPRRRRMGVVNYNTGTPQDNTFKPVSRMSNGTPDSTSRSIDARDQQLTNKNGSSSNTNNIGSPESRSPRNSLTTPPKLLKRRAVSLGQNAKPDLAALEPMSKSSSFTPDSAKDNVNREQEMKNLESKLGSLRIRKREIKSYGNVISESLSPLQPERQTQRSFRTRRKSLPSTMPPSPVLITPEIDFASLENCRYLRRKPSDEDIEH</sequence>
<feature type="region of interest" description="Disordered" evidence="1">
    <location>
        <begin position="474"/>
        <end position="506"/>
    </location>
</feature>
<feature type="compositionally biased region" description="Polar residues" evidence="1">
    <location>
        <begin position="296"/>
        <end position="320"/>
    </location>
</feature>
<proteinExistence type="predicted"/>
<organism evidence="2 3">
    <name type="scientific">Saccoglossus kowalevskii</name>
    <name type="common">Acorn worm</name>
    <dbReference type="NCBI Taxonomy" id="10224"/>
    <lineage>
        <taxon>Eukaryota</taxon>
        <taxon>Metazoa</taxon>
        <taxon>Hemichordata</taxon>
        <taxon>Enteropneusta</taxon>
        <taxon>Harrimaniidae</taxon>
        <taxon>Saccoglossus</taxon>
    </lineage>
</organism>
<evidence type="ECO:0000313" key="3">
    <source>
        <dbReference type="RefSeq" id="XP_006813609.1"/>
    </source>
</evidence>
<name>A0ABM0M0R8_SACKO</name>
<feature type="compositionally biased region" description="Polar residues" evidence="1">
    <location>
        <begin position="388"/>
        <end position="398"/>
    </location>
</feature>
<feature type="region of interest" description="Disordered" evidence="1">
    <location>
        <begin position="413"/>
        <end position="442"/>
    </location>
</feature>
<feature type="compositionally biased region" description="Low complexity" evidence="1">
    <location>
        <begin position="372"/>
        <end position="386"/>
    </location>
</feature>
<dbReference type="Proteomes" id="UP000694865">
    <property type="component" value="Unplaced"/>
</dbReference>
<feature type="region of interest" description="Disordered" evidence="1">
    <location>
        <begin position="239"/>
        <end position="258"/>
    </location>
</feature>
<reference evidence="3" key="1">
    <citation type="submission" date="2025-08" db="UniProtKB">
        <authorList>
            <consortium name="RefSeq"/>
        </authorList>
    </citation>
    <scope>IDENTIFICATION</scope>
    <source>
        <tissue evidence="3">Testes</tissue>
    </source>
</reference>
<feature type="region of interest" description="Disordered" evidence="1">
    <location>
        <begin position="269"/>
        <end position="400"/>
    </location>
</feature>
<feature type="compositionally biased region" description="Polar residues" evidence="1">
    <location>
        <begin position="474"/>
        <end position="485"/>
    </location>
</feature>
<gene>
    <name evidence="3" type="primary">LOC102805147</name>
</gene>
<protein>
    <submittedName>
        <fullName evidence="3">Uncharacterized protein LOC102805147</fullName>
    </submittedName>
</protein>
<dbReference type="RefSeq" id="XP_006813609.1">
    <property type="nucleotide sequence ID" value="XM_006813546.1"/>
</dbReference>
<keyword evidence="2" id="KW-1185">Reference proteome</keyword>
<evidence type="ECO:0000313" key="2">
    <source>
        <dbReference type="Proteomes" id="UP000694865"/>
    </source>
</evidence>
<feature type="compositionally biased region" description="Acidic residues" evidence="1">
    <location>
        <begin position="272"/>
        <end position="289"/>
    </location>
</feature>
<accession>A0ABM0M0R8</accession>